<accession>A0A5J4V065</accession>
<feature type="compositionally biased region" description="Basic and acidic residues" evidence="1">
    <location>
        <begin position="135"/>
        <end position="150"/>
    </location>
</feature>
<dbReference type="EMBL" id="SNRW01010831">
    <property type="protein sequence ID" value="KAA6375997.1"/>
    <property type="molecule type" value="Genomic_DNA"/>
</dbReference>
<evidence type="ECO:0000313" key="2">
    <source>
        <dbReference type="EMBL" id="KAA6375997.1"/>
    </source>
</evidence>
<feature type="region of interest" description="Disordered" evidence="1">
    <location>
        <begin position="103"/>
        <end position="176"/>
    </location>
</feature>
<organism evidence="2 3">
    <name type="scientific">Streblomastix strix</name>
    <dbReference type="NCBI Taxonomy" id="222440"/>
    <lineage>
        <taxon>Eukaryota</taxon>
        <taxon>Metamonada</taxon>
        <taxon>Preaxostyla</taxon>
        <taxon>Oxymonadida</taxon>
        <taxon>Streblomastigidae</taxon>
        <taxon>Streblomastix</taxon>
    </lineage>
</organism>
<feature type="compositionally biased region" description="Basic and acidic residues" evidence="1">
    <location>
        <begin position="159"/>
        <end position="176"/>
    </location>
</feature>
<feature type="non-terminal residue" evidence="2">
    <location>
        <position position="1"/>
    </location>
</feature>
<dbReference type="Proteomes" id="UP000324800">
    <property type="component" value="Unassembled WGS sequence"/>
</dbReference>
<dbReference type="AlphaFoldDB" id="A0A5J4V065"/>
<reference evidence="2 3" key="1">
    <citation type="submission" date="2019-03" db="EMBL/GenBank/DDBJ databases">
        <title>Single cell metagenomics reveals metabolic interactions within the superorganism composed of flagellate Streblomastix strix and complex community of Bacteroidetes bacteria on its surface.</title>
        <authorList>
            <person name="Treitli S.C."/>
            <person name="Kolisko M."/>
            <person name="Husnik F."/>
            <person name="Keeling P."/>
            <person name="Hampl V."/>
        </authorList>
    </citation>
    <scope>NUCLEOTIDE SEQUENCE [LARGE SCALE GENOMIC DNA]</scope>
    <source>
        <strain evidence="2">ST1C</strain>
    </source>
</reference>
<gene>
    <name evidence="2" type="ORF">EZS28_028476</name>
</gene>
<evidence type="ECO:0000256" key="1">
    <source>
        <dbReference type="SAM" id="MobiDB-lite"/>
    </source>
</evidence>
<sequence length="176" mass="20800">SLDSEGINDQENWYQEGLRLIFRESLVEADEIQLKAASIGMRRQIRTMCAAVLYHQIQNSDWLKQLQQREGGHISRFGKIFNEAFELTMSSIRRVAHSIYGFDKQEEKQSKNSNTDSYSDSDDSSPVIMRKQKRKRDELNDNDYISKSDDSNEEEEEEKEIRPLEQRKRRNIDEYV</sequence>
<evidence type="ECO:0000313" key="3">
    <source>
        <dbReference type="Proteomes" id="UP000324800"/>
    </source>
</evidence>
<proteinExistence type="predicted"/>
<protein>
    <submittedName>
        <fullName evidence="2">Uncharacterized protein</fullName>
    </submittedName>
</protein>
<comment type="caution">
    <text evidence="2">The sequence shown here is derived from an EMBL/GenBank/DDBJ whole genome shotgun (WGS) entry which is preliminary data.</text>
</comment>
<name>A0A5J4V065_9EUKA</name>